<evidence type="ECO:0000313" key="2">
    <source>
        <dbReference type="EMBL" id="CAB4121410.1"/>
    </source>
</evidence>
<gene>
    <name evidence="2" type="ORF">UFOVP12_46</name>
</gene>
<sequence length="105" mass="12423">MKCPKCNGTKWKTLETRSEDKAVARRRQCLGCEQRVWTIEKIQFEIVAKPKVQAPKVAKEKIKKPKKVAARSFIKRNVDAMLKMESRRDTAKDYYSEENDYLNKW</sequence>
<accession>A0A6J5KM92</accession>
<dbReference type="InterPro" id="IPR055173">
    <property type="entry name" value="NrdR-like_N"/>
</dbReference>
<evidence type="ECO:0000259" key="1">
    <source>
        <dbReference type="Pfam" id="PF22811"/>
    </source>
</evidence>
<protein>
    <submittedName>
        <fullName evidence="2">COG1327 Predicted transcriptional regulator, consists of a Zn-ribbon and ATP-cone domains</fullName>
    </submittedName>
</protein>
<organism evidence="2">
    <name type="scientific">uncultured Caudovirales phage</name>
    <dbReference type="NCBI Taxonomy" id="2100421"/>
    <lineage>
        <taxon>Viruses</taxon>
        <taxon>Duplodnaviria</taxon>
        <taxon>Heunggongvirae</taxon>
        <taxon>Uroviricota</taxon>
        <taxon>Caudoviricetes</taxon>
        <taxon>Peduoviridae</taxon>
        <taxon>Maltschvirus</taxon>
        <taxon>Maltschvirus maltsch</taxon>
    </lineage>
</organism>
<dbReference type="EMBL" id="LR796146">
    <property type="protein sequence ID" value="CAB4121410.1"/>
    <property type="molecule type" value="Genomic_DNA"/>
</dbReference>
<name>A0A6J5KM92_9CAUD</name>
<reference evidence="2" key="1">
    <citation type="submission" date="2020-04" db="EMBL/GenBank/DDBJ databases">
        <authorList>
            <person name="Chiriac C."/>
            <person name="Salcher M."/>
            <person name="Ghai R."/>
            <person name="Kavagutti S V."/>
        </authorList>
    </citation>
    <scope>NUCLEOTIDE SEQUENCE</scope>
</reference>
<dbReference type="Pfam" id="PF22811">
    <property type="entry name" value="Zn_ribbon_NrdR"/>
    <property type="match status" value="1"/>
</dbReference>
<proteinExistence type="predicted"/>
<feature type="domain" description="Transcriptional repressor NrdR-like N-terminal" evidence="1">
    <location>
        <begin position="1"/>
        <end position="40"/>
    </location>
</feature>